<organism evidence="1 2">
    <name type="scientific">Okeania hirsuta</name>
    <dbReference type="NCBI Taxonomy" id="1458930"/>
    <lineage>
        <taxon>Bacteria</taxon>
        <taxon>Bacillati</taxon>
        <taxon>Cyanobacteriota</taxon>
        <taxon>Cyanophyceae</taxon>
        <taxon>Oscillatoriophycideae</taxon>
        <taxon>Oscillatoriales</taxon>
        <taxon>Microcoleaceae</taxon>
        <taxon>Okeania</taxon>
    </lineage>
</organism>
<dbReference type="PANTHER" id="PTHR35765">
    <property type="entry name" value="OS05G0569200 PROTEIN"/>
    <property type="match status" value="1"/>
</dbReference>
<name>A0A3N6QX33_9CYAN</name>
<accession>A0A3N6QX33</accession>
<dbReference type="OrthoDB" id="487334at2"/>
<gene>
    <name evidence="1" type="ORF">D5R40_09545</name>
</gene>
<reference evidence="1 2" key="1">
    <citation type="journal article" date="2018" name="ACS Chem. Biol.">
        <title>Ketoreductase domain dysfunction expands chemodiversity: malyngamide biosynthesis in the cyanobacterium Okeania hirsuta.</title>
        <authorList>
            <person name="Moss N.A."/>
            <person name="Leao T."/>
            <person name="Rankin M."/>
            <person name="McCullough T.M."/>
            <person name="Qu P."/>
            <person name="Korobeynikov A."/>
            <person name="Smith J.L."/>
            <person name="Gerwick L."/>
            <person name="Gerwick W.H."/>
        </authorList>
    </citation>
    <scope>NUCLEOTIDE SEQUENCE [LARGE SCALE GENOMIC DNA]</scope>
    <source>
        <strain evidence="1 2">PAB10Feb10-1</strain>
    </source>
</reference>
<dbReference type="Pfam" id="PF11341">
    <property type="entry name" value="DUF3143"/>
    <property type="match status" value="1"/>
</dbReference>
<dbReference type="PANTHER" id="PTHR35765:SF2">
    <property type="entry name" value="OS05G0569200 PROTEIN"/>
    <property type="match status" value="1"/>
</dbReference>
<sequence length="90" mass="10553">MDTPKPDTPLYNHPLPKIEEWLQENGCQQNSEKLHCWWVEKPTWKAELSLDIDQLTVRYVDASDNGDDIQRSFKYSLSRQDLEEAIFCGP</sequence>
<dbReference type="EMBL" id="RCBY01000039">
    <property type="protein sequence ID" value="RQH46683.1"/>
    <property type="molecule type" value="Genomic_DNA"/>
</dbReference>
<evidence type="ECO:0000313" key="2">
    <source>
        <dbReference type="Proteomes" id="UP000269154"/>
    </source>
</evidence>
<proteinExistence type="predicted"/>
<evidence type="ECO:0000313" key="1">
    <source>
        <dbReference type="EMBL" id="RQH46683.1"/>
    </source>
</evidence>
<comment type="caution">
    <text evidence="1">The sequence shown here is derived from an EMBL/GenBank/DDBJ whole genome shotgun (WGS) entry which is preliminary data.</text>
</comment>
<keyword evidence="2" id="KW-1185">Reference proteome</keyword>
<dbReference type="AlphaFoldDB" id="A0A3N6QX33"/>
<dbReference type="InterPro" id="IPR021489">
    <property type="entry name" value="DUF3143"/>
</dbReference>
<dbReference type="RefSeq" id="WP_124145553.1">
    <property type="nucleotide sequence ID" value="NZ_CAWOKI010000098.1"/>
</dbReference>
<dbReference type="Proteomes" id="UP000269154">
    <property type="component" value="Unassembled WGS sequence"/>
</dbReference>
<protein>
    <submittedName>
        <fullName evidence="1">DUF3143 domain-containing protein</fullName>
    </submittedName>
</protein>